<evidence type="ECO:0000313" key="1">
    <source>
        <dbReference type="EMBL" id="UYV82278.1"/>
    </source>
</evidence>
<accession>A0ABY6LM97</accession>
<organism evidence="1 2">
    <name type="scientific">Cordylochernes scorpioides</name>
    <dbReference type="NCBI Taxonomy" id="51811"/>
    <lineage>
        <taxon>Eukaryota</taxon>
        <taxon>Metazoa</taxon>
        <taxon>Ecdysozoa</taxon>
        <taxon>Arthropoda</taxon>
        <taxon>Chelicerata</taxon>
        <taxon>Arachnida</taxon>
        <taxon>Pseudoscorpiones</taxon>
        <taxon>Cheliferoidea</taxon>
        <taxon>Chernetidae</taxon>
        <taxon>Cordylochernes</taxon>
    </lineage>
</organism>
<reference evidence="1 2" key="1">
    <citation type="submission" date="2022-01" db="EMBL/GenBank/DDBJ databases">
        <title>A chromosomal length assembly of Cordylochernes scorpioides.</title>
        <authorList>
            <person name="Zeh D."/>
            <person name="Zeh J."/>
        </authorList>
    </citation>
    <scope>NUCLEOTIDE SEQUENCE [LARGE SCALE GENOMIC DNA]</scope>
    <source>
        <strain evidence="1">IN4F17</strain>
        <tissue evidence="1">Whole Body</tissue>
    </source>
</reference>
<gene>
    <name evidence="1" type="ORF">LAZ67_21001549</name>
</gene>
<sequence>MALKGRRFDTRESIIADSKKVLKNIPKDVFSKCFKSLKKKLHSFSNNQDRRSFTLSRSLIIVLGRPPDLRAWIFGSGLEDDDLAILASAKSIIYRYFVQVGLTGGPAHRLGKKAHSPGHIPRMIICILVYSLFPFLM</sequence>
<evidence type="ECO:0000313" key="2">
    <source>
        <dbReference type="Proteomes" id="UP001235939"/>
    </source>
</evidence>
<proteinExistence type="predicted"/>
<dbReference type="EMBL" id="CP092883">
    <property type="protein sequence ID" value="UYV82278.1"/>
    <property type="molecule type" value="Genomic_DNA"/>
</dbReference>
<protein>
    <submittedName>
        <fullName evidence="1">Uncharacterized protein</fullName>
    </submittedName>
</protein>
<dbReference type="Proteomes" id="UP001235939">
    <property type="component" value="Chromosome 21"/>
</dbReference>
<name>A0ABY6LM97_9ARAC</name>
<keyword evidence="2" id="KW-1185">Reference proteome</keyword>